<dbReference type="Pfam" id="PF02627">
    <property type="entry name" value="CMD"/>
    <property type="match status" value="1"/>
</dbReference>
<accession>A0A7D7LSN3</accession>
<dbReference type="RefSeq" id="WP_219849795.1">
    <property type="nucleotide sequence ID" value="NZ_CP059491.1"/>
</dbReference>
<dbReference type="KEGG" id="gji:H1R19_18790"/>
<dbReference type="Proteomes" id="UP000515663">
    <property type="component" value="Chromosome"/>
</dbReference>
<dbReference type="InterPro" id="IPR029032">
    <property type="entry name" value="AhpD-like"/>
</dbReference>
<dbReference type="AlphaFoldDB" id="A0A7D7LSN3"/>
<keyword evidence="3" id="KW-1185">Reference proteome</keyword>
<dbReference type="SUPFAM" id="SSF69118">
    <property type="entry name" value="AhpD-like"/>
    <property type="match status" value="1"/>
</dbReference>
<dbReference type="InterPro" id="IPR003779">
    <property type="entry name" value="CMD-like"/>
</dbReference>
<protein>
    <submittedName>
        <fullName evidence="2">Carboxymuconolactone decarboxylase family protein</fullName>
    </submittedName>
</protein>
<organism evidence="2 3">
    <name type="scientific">Gordonia jinghuaiqii</name>
    <dbReference type="NCBI Taxonomy" id="2758710"/>
    <lineage>
        <taxon>Bacteria</taxon>
        <taxon>Bacillati</taxon>
        <taxon>Actinomycetota</taxon>
        <taxon>Actinomycetes</taxon>
        <taxon>Mycobacteriales</taxon>
        <taxon>Gordoniaceae</taxon>
        <taxon>Gordonia</taxon>
    </lineage>
</organism>
<dbReference type="GO" id="GO:0051920">
    <property type="term" value="F:peroxiredoxin activity"/>
    <property type="evidence" value="ECO:0007669"/>
    <property type="project" value="InterPro"/>
</dbReference>
<name>A0A7D7LSN3_9ACTN</name>
<dbReference type="Gene3D" id="1.20.1290.10">
    <property type="entry name" value="AhpD-like"/>
    <property type="match status" value="1"/>
</dbReference>
<sequence>MRSLHRIRNYVRAMGRARRHRGDLVGHFVRRPLLAGATVGMESALLLSNRMDPKLKELAELKTAGLVSCEFCLDIGSALASGAGIGEQQVRDLPRYRDSTVYTEVEKLVIAYAEAMTLTPAVADDLADLRRRLSEHFSPAQIVELAMTIAWENQRARLNQSLGVRPTGMSDGLACALPERSS</sequence>
<dbReference type="EMBL" id="CP059491">
    <property type="protein sequence ID" value="QMT00897.1"/>
    <property type="molecule type" value="Genomic_DNA"/>
</dbReference>
<reference evidence="3" key="1">
    <citation type="submission" date="2020-07" db="EMBL/GenBank/DDBJ databases">
        <title>novel species isolated from the respiratory tract of Marmot.</title>
        <authorList>
            <person name="Zhang G."/>
        </authorList>
    </citation>
    <scope>NUCLEOTIDE SEQUENCE [LARGE SCALE GENOMIC DNA]</scope>
    <source>
        <strain evidence="3">686</strain>
    </source>
</reference>
<dbReference type="PANTHER" id="PTHR34846">
    <property type="entry name" value="4-CARBOXYMUCONOLACTONE DECARBOXYLASE FAMILY PROTEIN (AFU_ORTHOLOGUE AFUA_6G11590)"/>
    <property type="match status" value="1"/>
</dbReference>
<evidence type="ECO:0000313" key="2">
    <source>
        <dbReference type="EMBL" id="QMT00897.1"/>
    </source>
</evidence>
<proteinExistence type="predicted"/>
<evidence type="ECO:0000313" key="3">
    <source>
        <dbReference type="Proteomes" id="UP000515663"/>
    </source>
</evidence>
<gene>
    <name evidence="2" type="ORF">H1R19_18790</name>
</gene>
<dbReference type="PANTHER" id="PTHR34846:SF10">
    <property type="entry name" value="CYTOPLASMIC PROTEIN"/>
    <property type="match status" value="1"/>
</dbReference>
<evidence type="ECO:0000259" key="1">
    <source>
        <dbReference type="Pfam" id="PF02627"/>
    </source>
</evidence>
<feature type="domain" description="Carboxymuconolactone decarboxylase-like" evidence="1">
    <location>
        <begin position="33"/>
        <end position="114"/>
    </location>
</feature>